<dbReference type="AlphaFoldDB" id="A0A718RJ11"/>
<protein>
    <submittedName>
        <fullName evidence="2">TIGR03749 family integrating conjugative element protein</fullName>
    </submittedName>
</protein>
<reference evidence="2" key="1">
    <citation type="journal article" date="2018" name="Genome Biol.">
        <title>SKESA: strategic k-mer extension for scrupulous assemblies.</title>
        <authorList>
            <person name="Souvorov A."/>
            <person name="Agarwala R."/>
            <person name="Lipman D.J."/>
        </authorList>
    </citation>
    <scope>NUCLEOTIDE SEQUENCE</scope>
    <source>
        <strain evidence="2">SL1344</strain>
    </source>
</reference>
<reference evidence="2" key="2">
    <citation type="submission" date="2019-01" db="EMBL/GenBank/DDBJ databases">
        <authorList>
            <consortium name="NCBI Pathogen Detection Project"/>
        </authorList>
    </citation>
    <scope>NUCLEOTIDE SEQUENCE</scope>
    <source>
        <strain evidence="2">SL1344</strain>
    </source>
</reference>
<evidence type="ECO:0000256" key="1">
    <source>
        <dbReference type="SAM" id="MobiDB-lite"/>
    </source>
</evidence>
<evidence type="ECO:0000313" key="2">
    <source>
        <dbReference type="EMBL" id="HAD6716191.1"/>
    </source>
</evidence>
<feature type="region of interest" description="Disordered" evidence="1">
    <location>
        <begin position="119"/>
        <end position="141"/>
    </location>
</feature>
<comment type="caution">
    <text evidence="2">The sequence shown here is derived from an EMBL/GenBank/DDBJ whole genome shotgun (WGS) entry which is preliminary data.</text>
</comment>
<organism evidence="2">
    <name type="scientific">Salmonella typhimurium (strain SL1344)</name>
    <dbReference type="NCBI Taxonomy" id="216597"/>
    <lineage>
        <taxon>Bacteria</taxon>
        <taxon>Pseudomonadati</taxon>
        <taxon>Pseudomonadota</taxon>
        <taxon>Gammaproteobacteria</taxon>
        <taxon>Enterobacterales</taxon>
        <taxon>Enterobacteriaceae</taxon>
        <taxon>Salmonella</taxon>
    </lineage>
</organism>
<sequence>MKKSVTLLSVLWFFCTCAGAVELMKWERIPLQIPLTVGQERIIFVDKNVRVGFPASLNGKLRIQSSSGTVYLDARAAFPATRLVLKNVENGEMILLDVSASDGKTVQEPVQLVYQGTVSTASSAGQPDDSDSGGTRLARESDKAAASKAAASKVAVLNGPIPVVLTRYAAQTLYAPLRTVEPVAGIHALPLRLPARLTALYPAAPLEMTPLAAWALGEYSVVALKVRNPRSQKIVLDPRILSGQFISATFQHRWLGEAGRPEDTTTLYLVIKGRPESAFPAEPVYRKEAH</sequence>
<proteinExistence type="predicted"/>
<dbReference type="InterPro" id="IPR021844">
    <property type="entry name" value="Integr_conj_element_PFL4704"/>
</dbReference>
<name>A0A718RJ11_SALTS</name>
<dbReference type="EMBL" id="DAAPLT010000007">
    <property type="protein sequence ID" value="HAD6716191.1"/>
    <property type="molecule type" value="Genomic_DNA"/>
</dbReference>
<accession>A0A718RJ11</accession>
<gene>
    <name evidence="2" type="ORF">G1X19_11115</name>
</gene>
<dbReference type="Pfam" id="PF11920">
    <property type="entry name" value="DUF3438"/>
    <property type="match status" value="1"/>
</dbReference>
<dbReference type="NCBIfam" id="TIGR03749">
    <property type="entry name" value="conj_TIGR03749"/>
    <property type="match status" value="1"/>
</dbReference>